<dbReference type="Gene3D" id="1.20.120.160">
    <property type="entry name" value="HPT domain"/>
    <property type="match status" value="1"/>
</dbReference>
<organism evidence="7 8">
    <name type="scientific">Actibacterium naphthalenivorans</name>
    <dbReference type="NCBI Taxonomy" id="1614693"/>
    <lineage>
        <taxon>Bacteria</taxon>
        <taxon>Pseudomonadati</taxon>
        <taxon>Pseudomonadota</taxon>
        <taxon>Alphaproteobacteria</taxon>
        <taxon>Rhodobacterales</taxon>
        <taxon>Roseobacteraceae</taxon>
        <taxon>Actibacterium</taxon>
    </lineage>
</organism>
<dbReference type="EC" id="2.7.13.3" evidence="2"/>
<comment type="catalytic activity">
    <reaction evidence="1">
        <text>ATP + protein L-histidine = ADP + protein N-phospho-L-histidine.</text>
        <dbReference type="EC" id="2.7.13.3"/>
    </reaction>
</comment>
<dbReference type="PANTHER" id="PTHR43547:SF2">
    <property type="entry name" value="HYBRID SIGNAL TRANSDUCTION HISTIDINE KINASE C"/>
    <property type="match status" value="1"/>
</dbReference>
<dbReference type="InterPro" id="IPR003661">
    <property type="entry name" value="HisK_dim/P_dom"/>
</dbReference>
<dbReference type="SUPFAM" id="SSF55874">
    <property type="entry name" value="ATPase domain of HSP90 chaperone/DNA topoisomerase II/histidine kinase"/>
    <property type="match status" value="1"/>
</dbReference>
<dbReference type="GO" id="GO:0000155">
    <property type="term" value="F:phosphorelay sensor kinase activity"/>
    <property type="evidence" value="ECO:0007669"/>
    <property type="project" value="InterPro"/>
</dbReference>
<evidence type="ECO:0000256" key="1">
    <source>
        <dbReference type="ARBA" id="ARBA00000085"/>
    </source>
</evidence>
<sequence>MTPTESRHSRPEGKSAVSARAALLGHDIRNAVSDIIGGLALADLEPLDDASKQQLQRARSAGEQLARLSDEVLALVTGEAGPGDAQPRDLNFVSFLKDVEARWAAHAHSHGLGFILDLAADLPPMIGTKQNALERILANLIGNSMKHTKAGNVTLSVGIGARETLHLTVRDDGPGFSEAAQSLLFERGGRPPESETPGTGMGLHIVHDLVHQINGRMEVRNRPEGGAEVGILLPRAAWAPGVSVPGRADKLPDLSGWTVLVAEDNATNQLLIRQMLDTLGAQCLIAADGREALELLNSNEFDLALIDIEMPRLSGLDLIRTLRSREEFGFAADTLPVLAITAYVLSANRDEIYEAGADGILAKPIMSLEAFGEAISAILDKSIGSIGAVRPIEKPNTPAVSAVHLDRLLALAGDKDAQELLDRLRQDIGNVRAGVHEGLQRTDFALLRGRTHVLISLAGAIGSAELQRVAETLNDAAHQKDLMLIQPLAPRVLKLIDDVLLMLDTEYSDRFNAGVA</sequence>
<evidence type="ECO:0000259" key="5">
    <source>
        <dbReference type="PROSITE" id="PS50109"/>
    </source>
</evidence>
<dbReference type="SUPFAM" id="SSF52172">
    <property type="entry name" value="CheY-like"/>
    <property type="match status" value="1"/>
</dbReference>
<accession>A0A840CF09</accession>
<dbReference type="AlphaFoldDB" id="A0A840CF09"/>
<dbReference type="PROSITE" id="PS50109">
    <property type="entry name" value="HIS_KIN"/>
    <property type="match status" value="1"/>
</dbReference>
<dbReference type="PRINTS" id="PR00344">
    <property type="entry name" value="BCTRLSENSOR"/>
</dbReference>
<gene>
    <name evidence="7" type="ORF">GGR17_000588</name>
</gene>
<evidence type="ECO:0000256" key="3">
    <source>
        <dbReference type="ARBA" id="ARBA00022553"/>
    </source>
</evidence>
<comment type="caution">
    <text evidence="7">The sequence shown here is derived from an EMBL/GenBank/DDBJ whole genome shotgun (WGS) entry which is preliminary data.</text>
</comment>
<dbReference type="InterPro" id="IPR036641">
    <property type="entry name" value="HPT_dom_sf"/>
</dbReference>
<dbReference type="InterPro" id="IPR036890">
    <property type="entry name" value="HATPase_C_sf"/>
</dbReference>
<feature type="modified residue" description="4-aspartylphosphate" evidence="4">
    <location>
        <position position="307"/>
    </location>
</feature>
<evidence type="ECO:0000313" key="8">
    <source>
        <dbReference type="Proteomes" id="UP000585681"/>
    </source>
</evidence>
<dbReference type="Pfam" id="PF02518">
    <property type="entry name" value="HATPase_c"/>
    <property type="match status" value="1"/>
</dbReference>
<name>A0A840CF09_9RHOB</name>
<evidence type="ECO:0000259" key="6">
    <source>
        <dbReference type="PROSITE" id="PS50110"/>
    </source>
</evidence>
<proteinExistence type="predicted"/>
<dbReference type="InterPro" id="IPR011006">
    <property type="entry name" value="CheY-like_superfamily"/>
</dbReference>
<dbReference type="InterPro" id="IPR001789">
    <property type="entry name" value="Sig_transdc_resp-reg_receiver"/>
</dbReference>
<keyword evidence="7" id="KW-0418">Kinase</keyword>
<dbReference type="EMBL" id="JACIEQ010000001">
    <property type="protein sequence ID" value="MBB4020797.1"/>
    <property type="molecule type" value="Genomic_DNA"/>
</dbReference>
<protein>
    <recommendedName>
        <fullName evidence="2">histidine kinase</fullName>
        <ecNumber evidence="2">2.7.13.3</ecNumber>
    </recommendedName>
</protein>
<evidence type="ECO:0000256" key="4">
    <source>
        <dbReference type="PROSITE-ProRule" id="PRU00169"/>
    </source>
</evidence>
<evidence type="ECO:0000313" key="7">
    <source>
        <dbReference type="EMBL" id="MBB4020797.1"/>
    </source>
</evidence>
<keyword evidence="8" id="KW-1185">Reference proteome</keyword>
<dbReference type="InterPro" id="IPR005467">
    <property type="entry name" value="His_kinase_dom"/>
</dbReference>
<dbReference type="SMART" id="SM00387">
    <property type="entry name" value="HATPase_c"/>
    <property type="match status" value="1"/>
</dbReference>
<dbReference type="SUPFAM" id="SSF47226">
    <property type="entry name" value="Histidine-containing phosphotransfer domain, HPT domain"/>
    <property type="match status" value="1"/>
</dbReference>
<dbReference type="Gene3D" id="3.40.50.2300">
    <property type="match status" value="1"/>
</dbReference>
<dbReference type="CDD" id="cd00075">
    <property type="entry name" value="HATPase"/>
    <property type="match status" value="1"/>
</dbReference>
<dbReference type="RefSeq" id="WP_054538154.1">
    <property type="nucleotide sequence ID" value="NZ_JACIEQ010000001.1"/>
</dbReference>
<dbReference type="Pfam" id="PF00072">
    <property type="entry name" value="Response_reg"/>
    <property type="match status" value="1"/>
</dbReference>
<keyword evidence="7" id="KW-0808">Transferase</keyword>
<dbReference type="PANTHER" id="PTHR43547">
    <property type="entry name" value="TWO-COMPONENT HISTIDINE KINASE"/>
    <property type="match status" value="1"/>
</dbReference>
<dbReference type="SMART" id="SM00388">
    <property type="entry name" value="HisKA"/>
    <property type="match status" value="1"/>
</dbReference>
<feature type="domain" description="Histidine kinase" evidence="5">
    <location>
        <begin position="23"/>
        <end position="237"/>
    </location>
</feature>
<dbReference type="InterPro" id="IPR004358">
    <property type="entry name" value="Sig_transdc_His_kin-like_C"/>
</dbReference>
<evidence type="ECO:0000256" key="2">
    <source>
        <dbReference type="ARBA" id="ARBA00012438"/>
    </source>
</evidence>
<dbReference type="CDD" id="cd17546">
    <property type="entry name" value="REC_hyHK_CKI1_RcsC-like"/>
    <property type="match status" value="1"/>
</dbReference>
<dbReference type="Gene3D" id="3.30.565.10">
    <property type="entry name" value="Histidine kinase-like ATPase, C-terminal domain"/>
    <property type="match status" value="1"/>
</dbReference>
<feature type="domain" description="Response regulatory" evidence="6">
    <location>
        <begin position="258"/>
        <end position="378"/>
    </location>
</feature>
<dbReference type="InterPro" id="IPR003594">
    <property type="entry name" value="HATPase_dom"/>
</dbReference>
<keyword evidence="3 4" id="KW-0597">Phosphoprotein</keyword>
<reference evidence="7 8" key="1">
    <citation type="submission" date="2020-08" db="EMBL/GenBank/DDBJ databases">
        <title>Genomic Encyclopedia of Type Strains, Phase IV (KMG-IV): sequencing the most valuable type-strain genomes for metagenomic binning, comparative biology and taxonomic classification.</title>
        <authorList>
            <person name="Goeker M."/>
        </authorList>
    </citation>
    <scope>NUCLEOTIDE SEQUENCE [LARGE SCALE GENOMIC DNA]</scope>
    <source>
        <strain evidence="7 8">DSM 105040</strain>
    </source>
</reference>
<dbReference type="PROSITE" id="PS50110">
    <property type="entry name" value="RESPONSE_REGULATORY"/>
    <property type="match status" value="1"/>
</dbReference>
<dbReference type="SMART" id="SM00448">
    <property type="entry name" value="REC"/>
    <property type="match status" value="1"/>
</dbReference>
<dbReference type="Proteomes" id="UP000585681">
    <property type="component" value="Unassembled WGS sequence"/>
</dbReference>